<evidence type="ECO:0000313" key="1">
    <source>
        <dbReference type="EMBL" id="RAW18976.1"/>
    </source>
</evidence>
<gene>
    <name evidence="1" type="ORF">DPM12_01830</name>
</gene>
<comment type="caution">
    <text evidence="1">The sequence shown here is derived from an EMBL/GenBank/DDBJ whole genome shotgun (WGS) entry which is preliminary data.</text>
</comment>
<dbReference type="Pfam" id="PF20544">
    <property type="entry name" value="DUF6758"/>
    <property type="match status" value="1"/>
</dbReference>
<name>A0A329R4Y8_9ACTN</name>
<organism evidence="1 2">
    <name type="scientific">Phytoactinopolyspora halophila</name>
    <dbReference type="NCBI Taxonomy" id="1981511"/>
    <lineage>
        <taxon>Bacteria</taxon>
        <taxon>Bacillati</taxon>
        <taxon>Actinomycetota</taxon>
        <taxon>Actinomycetes</taxon>
        <taxon>Jiangellales</taxon>
        <taxon>Jiangellaceae</taxon>
        <taxon>Phytoactinopolyspora</taxon>
    </lineage>
</organism>
<reference evidence="1 2" key="1">
    <citation type="submission" date="2018-06" db="EMBL/GenBank/DDBJ databases">
        <title>Phytoactinopolyspora halophila sp. nov., a novel halophilic actinomycete isolated from a saline soil in China.</title>
        <authorList>
            <person name="Tang S.-K."/>
        </authorList>
    </citation>
    <scope>NUCLEOTIDE SEQUENCE [LARGE SCALE GENOMIC DNA]</scope>
    <source>
        <strain evidence="1 2">YIM 96934</strain>
    </source>
</reference>
<keyword evidence="2" id="KW-1185">Reference proteome</keyword>
<dbReference type="InterPro" id="IPR046646">
    <property type="entry name" value="DUF6758"/>
</dbReference>
<dbReference type="AlphaFoldDB" id="A0A329R4Y8"/>
<dbReference type="RefSeq" id="WP_112256690.1">
    <property type="nucleotide sequence ID" value="NZ_QMIG01000001.1"/>
</dbReference>
<dbReference type="EMBL" id="QMIG01000001">
    <property type="protein sequence ID" value="RAW18976.1"/>
    <property type="molecule type" value="Genomic_DNA"/>
</dbReference>
<evidence type="ECO:0008006" key="3">
    <source>
        <dbReference type="Google" id="ProtNLM"/>
    </source>
</evidence>
<accession>A0A329R4Y8</accession>
<protein>
    <recommendedName>
        <fullName evidence="3">Phosphotransacetylase</fullName>
    </recommendedName>
</protein>
<dbReference type="Proteomes" id="UP000250462">
    <property type="component" value="Unassembled WGS sequence"/>
</dbReference>
<dbReference type="OrthoDB" id="5179979at2"/>
<proteinExistence type="predicted"/>
<evidence type="ECO:0000313" key="2">
    <source>
        <dbReference type="Proteomes" id="UP000250462"/>
    </source>
</evidence>
<sequence length="215" mass="22815">MRGEPTCPRCGAHPTAPGVWSNRWTCSRHGEIFPVSPVREPNARLVRQLAERSAVPLWAPWPLMRGWVIGAVLEAGDDPSGVQATAVALSGPNPFGGAADLVLVAEEQGVGLGAGIAGIDGPDPGDAVKADPHAHVEVKGRLAPLWCVPGRPDRAVYAGQSGGMWLWMILYPESAGLLMLEELVFEDLRDLGREVELLPYGTPPPWLPPGSAEST</sequence>